<evidence type="ECO:0000313" key="4">
    <source>
        <dbReference type="Proteomes" id="UP000029665"/>
    </source>
</evidence>
<dbReference type="HOGENOM" id="CLU_1082355_0_0_1"/>
<organism evidence="3 4">
    <name type="scientific">Pycnoporus cinnabarinus</name>
    <name type="common">Cinnabar-red polypore</name>
    <name type="synonym">Trametes cinnabarina</name>
    <dbReference type="NCBI Taxonomy" id="5643"/>
    <lineage>
        <taxon>Eukaryota</taxon>
        <taxon>Fungi</taxon>
        <taxon>Dikarya</taxon>
        <taxon>Basidiomycota</taxon>
        <taxon>Agaricomycotina</taxon>
        <taxon>Agaricomycetes</taxon>
        <taxon>Polyporales</taxon>
        <taxon>Polyporaceae</taxon>
        <taxon>Trametes</taxon>
    </lineage>
</organism>
<comment type="caution">
    <text evidence="3">The sequence shown here is derived from an EMBL/GenBank/DDBJ whole genome shotgun (WGS) entry which is preliminary data.</text>
</comment>
<reference evidence="3" key="1">
    <citation type="submission" date="2014-01" db="EMBL/GenBank/DDBJ databases">
        <title>The genome of the white-rot fungus Pycnoporus cinnabarinus: a basidiomycete model with a versatile arsenal for lignocellulosic biomass breakdown.</title>
        <authorList>
            <person name="Levasseur A."/>
            <person name="Lomascolo A."/>
            <person name="Ruiz-Duenas F.J."/>
            <person name="Uzan E."/>
            <person name="Piumi F."/>
            <person name="Kues U."/>
            <person name="Ram A.F.J."/>
            <person name="Murat C."/>
            <person name="Haon M."/>
            <person name="Benoit I."/>
            <person name="Arfi Y."/>
            <person name="Chevret D."/>
            <person name="Drula E."/>
            <person name="Kwon M.J."/>
            <person name="Gouret P."/>
            <person name="Lesage-Meessen L."/>
            <person name="Lombard V."/>
            <person name="Mariette J."/>
            <person name="Noirot C."/>
            <person name="Park J."/>
            <person name="Patyshakuliyeva A."/>
            <person name="Wieneger R.A.B."/>
            <person name="Wosten H.A.B."/>
            <person name="Martin F."/>
            <person name="Coutinho P.M."/>
            <person name="de Vries R."/>
            <person name="Martinez A.T."/>
            <person name="Klopp C."/>
            <person name="Pontarotti P."/>
            <person name="Henrissat B."/>
            <person name="Record E."/>
        </authorList>
    </citation>
    <scope>NUCLEOTIDE SEQUENCE [LARGE SCALE GENOMIC DNA]</scope>
    <source>
        <strain evidence="3">BRFM137</strain>
    </source>
</reference>
<dbReference type="EMBL" id="CCBP010000214">
    <property type="protein sequence ID" value="CDO74746.1"/>
    <property type="molecule type" value="Genomic_DNA"/>
</dbReference>
<keyword evidence="2" id="KW-1133">Transmembrane helix</keyword>
<name>A0A060SKM2_PYCCI</name>
<dbReference type="Proteomes" id="UP000029665">
    <property type="component" value="Unassembled WGS sequence"/>
</dbReference>
<evidence type="ECO:0000256" key="2">
    <source>
        <dbReference type="SAM" id="Phobius"/>
    </source>
</evidence>
<accession>A0A060SKM2</accession>
<keyword evidence="4" id="KW-1185">Reference proteome</keyword>
<evidence type="ECO:0000313" key="3">
    <source>
        <dbReference type="EMBL" id="CDO74746.1"/>
    </source>
</evidence>
<proteinExistence type="predicted"/>
<feature type="transmembrane region" description="Helical" evidence="2">
    <location>
        <begin position="18"/>
        <end position="39"/>
    </location>
</feature>
<sequence>MAPYCAQADVRPLRSGTILSRACTIAADLIIVIISWRYAAQGFGWRLRRMPTLPLTRVMILNGSAYFLALLVLNALHLTLTMLSIVGLSEPASDVTEFTDPYVLLSPFFDACARPRHQSRSPHPLNSLTAILICRFLFALHAANLKSSAVSVDLYMNTSLNLDDTRPRIVGAFSALHYDADLGAQARSADPERTLQFASLVVESMGGAVGDEWDADELELELDADVEQGTSATEVDSASEGGPEQVSSGTTVWKNRR</sequence>
<evidence type="ECO:0000256" key="1">
    <source>
        <dbReference type="SAM" id="MobiDB-lite"/>
    </source>
</evidence>
<keyword evidence="2" id="KW-0472">Membrane</keyword>
<feature type="transmembrane region" description="Helical" evidence="2">
    <location>
        <begin position="60"/>
        <end position="86"/>
    </location>
</feature>
<feature type="compositionally biased region" description="Polar residues" evidence="1">
    <location>
        <begin position="245"/>
        <end position="257"/>
    </location>
</feature>
<gene>
    <name evidence="3" type="ORF">BN946_scf184411.g3</name>
</gene>
<dbReference type="AlphaFoldDB" id="A0A060SKM2"/>
<feature type="region of interest" description="Disordered" evidence="1">
    <location>
        <begin position="225"/>
        <end position="257"/>
    </location>
</feature>
<keyword evidence="2" id="KW-0812">Transmembrane</keyword>
<protein>
    <submittedName>
        <fullName evidence="3">Uncharacterized protein</fullName>
    </submittedName>
</protein>